<gene>
    <name evidence="1" type="ORF">L596_000978</name>
</gene>
<dbReference type="EMBL" id="CM016762">
    <property type="protein sequence ID" value="TMS33215.1"/>
    <property type="molecule type" value="Genomic_DNA"/>
</dbReference>
<sequence length="72" mass="8024">MLCDRCQANEYQNAVLSRGIGHFIISFYGVLDYAGLPHGRSTVLSMSYVLSALFDHTKISEDGKQTDSIRLL</sequence>
<organism evidence="1 2">
    <name type="scientific">Steinernema carpocapsae</name>
    <name type="common">Entomopathogenic nematode</name>
    <dbReference type="NCBI Taxonomy" id="34508"/>
    <lineage>
        <taxon>Eukaryota</taxon>
        <taxon>Metazoa</taxon>
        <taxon>Ecdysozoa</taxon>
        <taxon>Nematoda</taxon>
        <taxon>Chromadorea</taxon>
        <taxon>Rhabditida</taxon>
        <taxon>Tylenchina</taxon>
        <taxon>Panagrolaimomorpha</taxon>
        <taxon>Strongyloidoidea</taxon>
        <taxon>Steinernematidae</taxon>
        <taxon>Steinernema</taxon>
    </lineage>
</organism>
<dbReference type="AlphaFoldDB" id="A0A4U8UM06"/>
<dbReference type="Proteomes" id="UP000298663">
    <property type="component" value="Chromosome X"/>
</dbReference>
<reference evidence="1 2" key="1">
    <citation type="journal article" date="2015" name="Genome Biol.">
        <title>Comparative genomics of Steinernema reveals deeply conserved gene regulatory networks.</title>
        <authorList>
            <person name="Dillman A.R."/>
            <person name="Macchietto M."/>
            <person name="Porter C.F."/>
            <person name="Rogers A."/>
            <person name="Williams B."/>
            <person name="Antoshechkin I."/>
            <person name="Lee M.M."/>
            <person name="Goodwin Z."/>
            <person name="Lu X."/>
            <person name="Lewis E.E."/>
            <person name="Goodrich-Blair H."/>
            <person name="Stock S.P."/>
            <person name="Adams B.J."/>
            <person name="Sternberg P.W."/>
            <person name="Mortazavi A."/>
        </authorList>
    </citation>
    <scope>NUCLEOTIDE SEQUENCE [LARGE SCALE GENOMIC DNA]</scope>
    <source>
        <strain evidence="1 2">ALL</strain>
    </source>
</reference>
<proteinExistence type="predicted"/>
<evidence type="ECO:0000313" key="1">
    <source>
        <dbReference type="EMBL" id="TMS33215.1"/>
    </source>
</evidence>
<dbReference type="EMBL" id="AZBU02000001">
    <property type="protein sequence ID" value="TMS33215.1"/>
    <property type="molecule type" value="Genomic_DNA"/>
</dbReference>
<protein>
    <submittedName>
        <fullName evidence="1">Uncharacterized protein</fullName>
    </submittedName>
</protein>
<accession>A0A4U8UM06</accession>
<name>A0A4U8UM06_STECR</name>
<reference evidence="1 2" key="2">
    <citation type="journal article" date="2019" name="G3 (Bethesda)">
        <title>Hybrid Assembly of the Genome of the Entomopathogenic Nematode Steinernema carpocapsae Identifies the X-Chromosome.</title>
        <authorList>
            <person name="Serra L."/>
            <person name="Macchietto M."/>
            <person name="Macias-Munoz A."/>
            <person name="McGill C.J."/>
            <person name="Rodriguez I.M."/>
            <person name="Rodriguez B."/>
            <person name="Murad R."/>
            <person name="Mortazavi A."/>
        </authorList>
    </citation>
    <scope>NUCLEOTIDE SEQUENCE [LARGE SCALE GENOMIC DNA]</scope>
    <source>
        <strain evidence="1 2">ALL</strain>
    </source>
</reference>
<comment type="caution">
    <text evidence="1">The sequence shown here is derived from an EMBL/GenBank/DDBJ whole genome shotgun (WGS) entry which is preliminary data.</text>
</comment>
<keyword evidence="2" id="KW-1185">Reference proteome</keyword>
<evidence type="ECO:0000313" key="2">
    <source>
        <dbReference type="Proteomes" id="UP000298663"/>
    </source>
</evidence>